<evidence type="ECO:0000313" key="3">
    <source>
        <dbReference type="Proteomes" id="UP000317315"/>
    </source>
</evidence>
<gene>
    <name evidence="2" type="ORF">SAMN06269117_1352</name>
</gene>
<dbReference type="AlphaFoldDB" id="A0A521E7U5"/>
<dbReference type="Proteomes" id="UP000317315">
    <property type="component" value="Unassembled WGS sequence"/>
</dbReference>
<evidence type="ECO:0000313" key="2">
    <source>
        <dbReference type="EMBL" id="SMO80016.1"/>
    </source>
</evidence>
<feature type="chain" id="PRO_5022207328" description="Cytochrome c domain-containing protein" evidence="1">
    <location>
        <begin position="22"/>
        <end position="108"/>
    </location>
</feature>
<organism evidence="2 3">
    <name type="scientific">Balnearium lithotrophicum</name>
    <dbReference type="NCBI Taxonomy" id="223788"/>
    <lineage>
        <taxon>Bacteria</taxon>
        <taxon>Pseudomonadati</taxon>
        <taxon>Aquificota</taxon>
        <taxon>Aquificia</taxon>
        <taxon>Desulfurobacteriales</taxon>
        <taxon>Desulfurobacteriaceae</taxon>
        <taxon>Balnearium</taxon>
    </lineage>
</organism>
<keyword evidence="1" id="KW-0732">Signal</keyword>
<dbReference type="OrthoDB" id="15048at2"/>
<reference evidence="2 3" key="1">
    <citation type="submission" date="2017-05" db="EMBL/GenBank/DDBJ databases">
        <authorList>
            <person name="Varghese N."/>
            <person name="Submissions S."/>
        </authorList>
    </citation>
    <scope>NUCLEOTIDE SEQUENCE [LARGE SCALE GENOMIC DNA]</scope>
    <source>
        <strain evidence="2 3">DSM 16304</strain>
    </source>
</reference>
<protein>
    <recommendedName>
        <fullName evidence="4">Cytochrome c domain-containing protein</fullName>
    </recommendedName>
</protein>
<evidence type="ECO:0000256" key="1">
    <source>
        <dbReference type="SAM" id="SignalP"/>
    </source>
</evidence>
<dbReference type="RefSeq" id="WP_142936240.1">
    <property type="nucleotide sequence ID" value="NZ_FXTM01000035.1"/>
</dbReference>
<accession>A0A521E7U5</accession>
<keyword evidence="3" id="KW-1185">Reference proteome</keyword>
<evidence type="ECO:0008006" key="4">
    <source>
        <dbReference type="Google" id="ProtNLM"/>
    </source>
</evidence>
<name>A0A521E7U5_9BACT</name>
<sequence length="108" mass="12175">MRRELLASTVFILALSLNALGHPDVTLKDQFGNPVDQSKLPVDVRKSCGSCHDIDFIGTAYHFQQGRLAILSKDIYEKNYYSKYGDTQFTNGLPKELNKLDMGMYGKL</sequence>
<proteinExistence type="predicted"/>
<feature type="signal peptide" evidence="1">
    <location>
        <begin position="1"/>
        <end position="21"/>
    </location>
</feature>
<dbReference type="EMBL" id="FXTM01000035">
    <property type="protein sequence ID" value="SMO80016.1"/>
    <property type="molecule type" value="Genomic_DNA"/>
</dbReference>